<feature type="transmembrane region" description="Helical" evidence="1">
    <location>
        <begin position="64"/>
        <end position="82"/>
    </location>
</feature>
<evidence type="ECO:0000256" key="1">
    <source>
        <dbReference type="SAM" id="Phobius"/>
    </source>
</evidence>
<name>A0A078A1I4_STYLE</name>
<organism evidence="2 3">
    <name type="scientific">Stylonychia lemnae</name>
    <name type="common">Ciliate</name>
    <dbReference type="NCBI Taxonomy" id="5949"/>
    <lineage>
        <taxon>Eukaryota</taxon>
        <taxon>Sar</taxon>
        <taxon>Alveolata</taxon>
        <taxon>Ciliophora</taxon>
        <taxon>Intramacronucleata</taxon>
        <taxon>Spirotrichea</taxon>
        <taxon>Stichotrichia</taxon>
        <taxon>Sporadotrichida</taxon>
        <taxon>Oxytrichidae</taxon>
        <taxon>Stylonychinae</taxon>
        <taxon>Stylonychia</taxon>
    </lineage>
</organism>
<keyword evidence="1" id="KW-0472">Membrane</keyword>
<protein>
    <submittedName>
        <fullName evidence="2">Uncharacterized protein</fullName>
    </submittedName>
</protein>
<dbReference type="AlphaFoldDB" id="A0A078A1I4"/>
<feature type="transmembrane region" description="Helical" evidence="1">
    <location>
        <begin position="120"/>
        <end position="141"/>
    </location>
</feature>
<feature type="transmembrane region" description="Helical" evidence="1">
    <location>
        <begin position="263"/>
        <end position="286"/>
    </location>
</feature>
<reference evidence="2 3" key="1">
    <citation type="submission" date="2014-06" db="EMBL/GenBank/DDBJ databases">
        <authorList>
            <person name="Swart Estienne"/>
        </authorList>
    </citation>
    <scope>NUCLEOTIDE SEQUENCE [LARGE SCALE GENOMIC DNA]</scope>
    <source>
        <strain evidence="2 3">130c</strain>
    </source>
</reference>
<gene>
    <name evidence="2" type="primary">Contig19658.g20844</name>
    <name evidence="2" type="ORF">STYLEM_3626</name>
</gene>
<dbReference type="Proteomes" id="UP000039865">
    <property type="component" value="Unassembled WGS sequence"/>
</dbReference>
<dbReference type="InParanoid" id="A0A078A1I4"/>
<feature type="transmembrane region" description="Helical" evidence="1">
    <location>
        <begin position="88"/>
        <end position="108"/>
    </location>
</feature>
<proteinExistence type="predicted"/>
<feature type="transmembrane region" description="Helical" evidence="1">
    <location>
        <begin position="153"/>
        <end position="177"/>
    </location>
</feature>
<sequence>MVITNDLSRYETFWEDVYMCQNVYDCLNKYVIGGISLIFVALYSQAIKRIKKKNSVDLDVRDKLLLSIALTESIFALLYHIFFEQYILLFIIRIVKMLEQVTICFILVELTLQNLPLMKSFWITLGSCVLAIIVMIAVVIYKNTYEFLYEKSFIWIIISIFQSVISVVTFLLTCILIKKDPQWQSENSKNQFKLIMRRSSVDLKSNRQLLDFSLESYMPPPVNQNPFHNRQSSAVNLSNPGQDVKKQFKRVYQEQLVIRRSKLFLLMITSVSTIAIMMILDIYVYVFLQNQHGHNFQIYVTIIIITGRVLQYHSVNLFFYFFLYWPYRRTFQPKQANYDVSYISELEVNDISIIQKKETLVGLELQKNISESNPHVVNHNNHKQKTNMYGKTNIETDNSYAL</sequence>
<dbReference type="InterPro" id="IPR036259">
    <property type="entry name" value="MFS_trans_sf"/>
</dbReference>
<dbReference type="EMBL" id="CCKQ01003524">
    <property type="protein sequence ID" value="CDW74644.1"/>
    <property type="molecule type" value="Genomic_DNA"/>
</dbReference>
<keyword evidence="1" id="KW-0812">Transmembrane</keyword>
<feature type="transmembrane region" description="Helical" evidence="1">
    <location>
        <begin position="298"/>
        <end position="325"/>
    </location>
</feature>
<keyword evidence="3" id="KW-1185">Reference proteome</keyword>
<accession>A0A078A1I4</accession>
<dbReference type="SUPFAM" id="SSF103473">
    <property type="entry name" value="MFS general substrate transporter"/>
    <property type="match status" value="1"/>
</dbReference>
<evidence type="ECO:0000313" key="3">
    <source>
        <dbReference type="Proteomes" id="UP000039865"/>
    </source>
</evidence>
<evidence type="ECO:0000313" key="2">
    <source>
        <dbReference type="EMBL" id="CDW74644.1"/>
    </source>
</evidence>
<feature type="transmembrane region" description="Helical" evidence="1">
    <location>
        <begin position="27"/>
        <end position="43"/>
    </location>
</feature>
<keyword evidence="1" id="KW-1133">Transmembrane helix</keyword>